<sequence>MLDLVFTTQFRRDLKRLRKQGAPIEKLDTVLQVLRRDERLPARYRDHALTGDYSGFRECHIMPDWLLIYAIDHGQLILTASRTGSHAELF</sequence>
<protein>
    <submittedName>
        <fullName evidence="4">Addiction module toxin, RelE/StbE family</fullName>
    </submittedName>
</protein>
<dbReference type="InterPro" id="IPR007712">
    <property type="entry name" value="RelE/ParE_toxin"/>
</dbReference>
<dbReference type="STRING" id="638302.HMPREF0908_1150"/>
<dbReference type="FunFam" id="3.30.2310.20:FF:000003">
    <property type="entry name" value="Type II toxin-antitoxin system YafQ family toxin"/>
    <property type="match status" value="1"/>
</dbReference>
<organism evidence="4 5">
    <name type="scientific">Selenomonas flueggei ATCC 43531</name>
    <dbReference type="NCBI Taxonomy" id="638302"/>
    <lineage>
        <taxon>Bacteria</taxon>
        <taxon>Bacillati</taxon>
        <taxon>Bacillota</taxon>
        <taxon>Negativicutes</taxon>
        <taxon>Selenomonadales</taxon>
        <taxon>Selenomonadaceae</taxon>
        <taxon>Selenomonas</taxon>
    </lineage>
</organism>
<dbReference type="SUPFAM" id="SSF143011">
    <property type="entry name" value="RelE-like"/>
    <property type="match status" value="1"/>
</dbReference>
<comment type="similarity">
    <text evidence="2">Belongs to the RelE toxin family. YafQ subfamily.</text>
</comment>
<dbReference type="GO" id="GO:0006402">
    <property type="term" value="P:mRNA catabolic process"/>
    <property type="evidence" value="ECO:0007669"/>
    <property type="project" value="TreeGrafter"/>
</dbReference>
<evidence type="ECO:0000313" key="5">
    <source>
        <dbReference type="Proteomes" id="UP000005309"/>
    </source>
</evidence>
<keyword evidence="1" id="KW-1277">Toxin-antitoxin system</keyword>
<accession>C4V3Q8</accession>
<dbReference type="NCBIfam" id="TIGR02385">
    <property type="entry name" value="RelE_StbE"/>
    <property type="match status" value="1"/>
</dbReference>
<evidence type="ECO:0000256" key="1">
    <source>
        <dbReference type="ARBA" id="ARBA00022649"/>
    </source>
</evidence>
<keyword evidence="5" id="KW-1185">Reference proteome</keyword>
<evidence type="ECO:0000313" key="4">
    <source>
        <dbReference type="EMBL" id="EEQ48533.1"/>
    </source>
</evidence>
<dbReference type="RefSeq" id="WP_006689884.1">
    <property type="nucleotide sequence ID" value="NZ_GG694006.1"/>
</dbReference>
<gene>
    <name evidence="4" type="ORF">HMPREF0908_1150</name>
</gene>
<dbReference type="GO" id="GO:0004521">
    <property type="term" value="F:RNA endonuclease activity"/>
    <property type="evidence" value="ECO:0007669"/>
    <property type="project" value="TreeGrafter"/>
</dbReference>
<dbReference type="PIRSF" id="PIRSF006156">
    <property type="entry name" value="YafQ"/>
    <property type="match status" value="1"/>
</dbReference>
<dbReference type="Pfam" id="PF15738">
    <property type="entry name" value="YafQ_toxin"/>
    <property type="match status" value="1"/>
</dbReference>
<proteinExistence type="inferred from homology"/>
<dbReference type="Proteomes" id="UP000005309">
    <property type="component" value="Unassembled WGS sequence"/>
</dbReference>
<dbReference type="PANTHER" id="PTHR40588">
    <property type="entry name" value="MRNA INTERFERASE TOXIN YAFQ"/>
    <property type="match status" value="1"/>
</dbReference>
<dbReference type="InterPro" id="IPR035093">
    <property type="entry name" value="RelE/ParE_toxin_dom_sf"/>
</dbReference>
<dbReference type="HOGENOM" id="CLU_161929_4_1_9"/>
<reference evidence="4 5" key="1">
    <citation type="submission" date="2009-04" db="EMBL/GenBank/DDBJ databases">
        <authorList>
            <person name="Qin X."/>
            <person name="Bachman B."/>
            <person name="Battles P."/>
            <person name="Bell A."/>
            <person name="Bess C."/>
            <person name="Bickham C."/>
            <person name="Chaboub L."/>
            <person name="Chen D."/>
            <person name="Coyle M."/>
            <person name="Deiros D.R."/>
            <person name="Dinh H."/>
            <person name="Forbes L."/>
            <person name="Fowler G."/>
            <person name="Francisco L."/>
            <person name="Fu Q."/>
            <person name="Gubbala S."/>
            <person name="Hale W."/>
            <person name="Han Y."/>
            <person name="Hemphill L."/>
            <person name="Highlander S.K."/>
            <person name="Hirani K."/>
            <person name="Hogues M."/>
            <person name="Jackson L."/>
            <person name="Jakkamsetti A."/>
            <person name="Javaid M."/>
            <person name="Jiang H."/>
            <person name="Korchina V."/>
            <person name="Kovar C."/>
            <person name="Lara F."/>
            <person name="Lee S."/>
            <person name="Mata R."/>
            <person name="Mathew T."/>
            <person name="Moen C."/>
            <person name="Morales K."/>
            <person name="Munidasa M."/>
            <person name="Nazareth L."/>
            <person name="Ngo R."/>
            <person name="Nguyen L."/>
            <person name="Okwuonu G."/>
            <person name="Ongeri F."/>
            <person name="Patil S."/>
            <person name="Petrosino J."/>
            <person name="Pham C."/>
            <person name="Pham P."/>
            <person name="Pu L.-L."/>
            <person name="Puazo M."/>
            <person name="Raj R."/>
            <person name="Reid J."/>
            <person name="Rouhana J."/>
            <person name="Saada N."/>
            <person name="Shang Y."/>
            <person name="Simmons D."/>
            <person name="Thornton R."/>
            <person name="Warren J."/>
            <person name="Weissenberger G."/>
            <person name="Zhang J."/>
            <person name="Zhang L."/>
            <person name="Zhou C."/>
            <person name="Zhu D."/>
            <person name="Muzny D."/>
            <person name="Worley K."/>
            <person name="Gibbs R."/>
        </authorList>
    </citation>
    <scope>NUCLEOTIDE SEQUENCE [LARGE SCALE GENOMIC DNA]</scope>
    <source>
        <strain evidence="4 5">ATCC 43531</strain>
    </source>
</reference>
<evidence type="ECO:0000256" key="2">
    <source>
        <dbReference type="ARBA" id="ARBA00061366"/>
    </source>
</evidence>
<dbReference type="eggNOG" id="COG3041">
    <property type="taxonomic scope" value="Bacteria"/>
</dbReference>
<name>C4V3Q8_9FIRM</name>
<dbReference type="PANTHER" id="PTHR40588:SF1">
    <property type="entry name" value="MRNA INTERFERASE TOXIN YAFQ"/>
    <property type="match status" value="1"/>
</dbReference>
<dbReference type="OrthoDB" id="7030467at2"/>
<comment type="caution">
    <text evidence="4">The sequence shown here is derived from an EMBL/GenBank/DDBJ whole genome shotgun (WGS) entry which is preliminary data.</text>
</comment>
<dbReference type="AlphaFoldDB" id="C4V3Q8"/>
<feature type="active site" description="Proton donor" evidence="3">
    <location>
        <position position="86"/>
    </location>
</feature>
<evidence type="ECO:0000256" key="3">
    <source>
        <dbReference type="PIRSR" id="PIRSR006156-1"/>
    </source>
</evidence>
<dbReference type="GO" id="GO:0006415">
    <property type="term" value="P:translational termination"/>
    <property type="evidence" value="ECO:0007669"/>
    <property type="project" value="TreeGrafter"/>
</dbReference>
<dbReference type="Gene3D" id="3.30.2310.20">
    <property type="entry name" value="RelE-like"/>
    <property type="match status" value="1"/>
</dbReference>
<dbReference type="InterPro" id="IPR004386">
    <property type="entry name" value="Toxin_YafQ-like"/>
</dbReference>
<dbReference type="EMBL" id="ACLA01000017">
    <property type="protein sequence ID" value="EEQ48533.1"/>
    <property type="molecule type" value="Genomic_DNA"/>
</dbReference>